<proteinExistence type="predicted"/>
<reference evidence="1 2" key="1">
    <citation type="submission" date="2021-01" db="EMBL/GenBank/DDBJ databases">
        <title>Whole genome sequence of Paenibacillus sonchi LMG 24727 for comparative genomics.</title>
        <authorList>
            <person name="Lee G."/>
            <person name="Kim M.-J."/>
            <person name="Lim K."/>
            <person name="Shin J.-H."/>
        </authorList>
    </citation>
    <scope>NUCLEOTIDE SEQUENCE [LARGE SCALE GENOMIC DNA]</scope>
    <source>
        <strain evidence="1 2">LMG 24727</strain>
    </source>
</reference>
<dbReference type="RefSeq" id="WP_039833899.1">
    <property type="nucleotide sequence ID" value="NZ_CP068595.1"/>
</dbReference>
<keyword evidence="2" id="KW-1185">Reference proteome</keyword>
<name>A0A974P890_9BACL</name>
<organism evidence="1 2">
    <name type="scientific">Paenibacillus sonchi</name>
    <dbReference type="NCBI Taxonomy" id="373687"/>
    <lineage>
        <taxon>Bacteria</taxon>
        <taxon>Bacillati</taxon>
        <taxon>Bacillota</taxon>
        <taxon>Bacilli</taxon>
        <taxon>Bacillales</taxon>
        <taxon>Paenibacillaceae</taxon>
        <taxon>Paenibacillus</taxon>
        <taxon>Paenibacillus sonchi group</taxon>
    </lineage>
</organism>
<accession>A0A974P890</accession>
<dbReference type="AlphaFoldDB" id="A0A974P890"/>
<sequence>MRFIRSYNRIMDRKNSINNKNSAKIKRISKNRFRRTSTNLPTIDEGEYLAGKILEKPLESYVEGLKLAFDLLIETLTIAPAQDYRELRSSFLVSNSLLIKCINDLRALWQLGSKGYPIQAATIASSLYETSFTIGAIGDDDEAADNWINHSDFTSMPMSVFKMTKDTIKKQTQNIDIPFKSLAEAEYKKYQTLCMAKHGNPLIQMRHGITLQNGAFIGEPGPENTEDSLKLICYSMESSISFVMAGVATYINEHLVDLNTTKLVEKYNNVLEFYKLLVQQSINKWGSDNS</sequence>
<gene>
    <name evidence="1" type="ORF">JI735_19435</name>
</gene>
<dbReference type="EMBL" id="CP068595">
    <property type="protein sequence ID" value="QQZ58906.1"/>
    <property type="molecule type" value="Genomic_DNA"/>
</dbReference>
<dbReference type="KEGG" id="pson:JI735_19435"/>
<evidence type="ECO:0000313" key="1">
    <source>
        <dbReference type="EMBL" id="QQZ58906.1"/>
    </source>
</evidence>
<dbReference type="Proteomes" id="UP000595841">
    <property type="component" value="Chromosome"/>
</dbReference>
<protein>
    <submittedName>
        <fullName evidence="1">Uncharacterized protein</fullName>
    </submittedName>
</protein>
<evidence type="ECO:0000313" key="2">
    <source>
        <dbReference type="Proteomes" id="UP000595841"/>
    </source>
</evidence>